<keyword evidence="2" id="KW-1133">Transmembrane helix</keyword>
<reference evidence="3 4" key="1">
    <citation type="submission" date="2023-02" db="EMBL/GenBank/DDBJ databases">
        <title>Novel Oscillospiraceae bacterial genomes.</title>
        <authorList>
            <person name="Srinivasan S."/>
            <person name="Austin M.N."/>
            <person name="Fiedler T.L."/>
            <person name="Strenk S.M."/>
            <person name="Agnew K.J."/>
            <person name="Nagana Gowda G.A."/>
            <person name="Raftery D."/>
            <person name="Beamer M.A."/>
            <person name="Achilles S.L."/>
            <person name="Wiesenfeld H.C."/>
            <person name="Fredricks D.N."/>
            <person name="Hillier S.L."/>
        </authorList>
    </citation>
    <scope>NUCLEOTIDE SEQUENCE [LARGE SCALE GENOMIC DNA]</scope>
    <source>
        <strain evidence="3 4">CHIC02 1186E3-8</strain>
    </source>
</reference>
<dbReference type="EMBL" id="CP118868">
    <property type="protein sequence ID" value="WEG35931.1"/>
    <property type="molecule type" value="Genomic_DNA"/>
</dbReference>
<organism evidence="3 4">
    <name type="scientific">Amygdalobacter indicium</name>
    <dbReference type="NCBI Taxonomy" id="3029272"/>
    <lineage>
        <taxon>Bacteria</taxon>
        <taxon>Bacillati</taxon>
        <taxon>Bacillota</taxon>
        <taxon>Clostridia</taxon>
        <taxon>Eubacteriales</taxon>
        <taxon>Oscillospiraceae</taxon>
        <taxon>Amygdalobacter</taxon>
    </lineage>
</organism>
<keyword evidence="2" id="KW-0472">Membrane</keyword>
<evidence type="ECO:0000313" key="4">
    <source>
        <dbReference type="Proteomes" id="UP001220478"/>
    </source>
</evidence>
<keyword evidence="2" id="KW-0812">Transmembrane</keyword>
<dbReference type="Pfam" id="PF12732">
    <property type="entry name" value="YtxH"/>
    <property type="match status" value="1"/>
</dbReference>
<evidence type="ECO:0000256" key="1">
    <source>
        <dbReference type="SAM" id="MobiDB-lite"/>
    </source>
</evidence>
<dbReference type="InterPro" id="IPR052928">
    <property type="entry name" value="Desiccation-related_membrane"/>
</dbReference>
<dbReference type="PANTHER" id="PTHR35792">
    <property type="entry name" value="GENERAL STRESS PROTEIN"/>
    <property type="match status" value="1"/>
</dbReference>
<dbReference type="PANTHER" id="PTHR35792:SF2">
    <property type="entry name" value="GENERAL STRESS PROTEIN"/>
    <property type="match status" value="1"/>
</dbReference>
<dbReference type="InterPro" id="IPR024623">
    <property type="entry name" value="YtxH"/>
</dbReference>
<proteinExistence type="predicted"/>
<keyword evidence="4" id="KW-1185">Reference proteome</keyword>
<evidence type="ECO:0000313" key="3">
    <source>
        <dbReference type="EMBL" id="WEG35931.1"/>
    </source>
</evidence>
<protein>
    <submittedName>
        <fullName evidence="3">YtxH domain-containing protein</fullName>
    </submittedName>
</protein>
<sequence>MTLIQEIIGAFTGQNRRDKNKEVVLGVLGGLTVGVIGALLLAPKSGKETRQDIKDCAGKAYDKAGDVAQLAYNKAQDLAELLKQQGQEALNTFTRQGRSLERKARITAREIGKGTGRTLDSIKASLEAEGETTGSEPTENDEV</sequence>
<feature type="transmembrane region" description="Helical" evidence="2">
    <location>
        <begin position="23"/>
        <end position="42"/>
    </location>
</feature>
<dbReference type="Proteomes" id="UP001220478">
    <property type="component" value="Chromosome"/>
</dbReference>
<accession>A0ABY8C5Q9</accession>
<evidence type="ECO:0000256" key="2">
    <source>
        <dbReference type="SAM" id="Phobius"/>
    </source>
</evidence>
<name>A0ABY8C5Q9_9FIRM</name>
<gene>
    <name evidence="3" type="ORF">PYS61_01820</name>
</gene>
<feature type="region of interest" description="Disordered" evidence="1">
    <location>
        <begin position="117"/>
        <end position="143"/>
    </location>
</feature>
<dbReference type="RefSeq" id="WP_315571983.1">
    <property type="nucleotide sequence ID" value="NZ_CP118868.1"/>
</dbReference>